<dbReference type="NCBIfam" id="TIGR01167">
    <property type="entry name" value="LPXTG_anchor"/>
    <property type="match status" value="1"/>
</dbReference>
<accession>A0ABT0F974</accession>
<dbReference type="RefSeq" id="WP_247628051.1">
    <property type="nucleotide sequence ID" value="NZ_JAHWXN010000001.1"/>
</dbReference>
<evidence type="ECO:0000313" key="2">
    <source>
        <dbReference type="EMBL" id="MCK2034586.1"/>
    </source>
</evidence>
<evidence type="ECO:0000313" key="3">
    <source>
        <dbReference type="Proteomes" id="UP001300096"/>
    </source>
</evidence>
<keyword evidence="1" id="KW-0472">Membrane</keyword>
<organism evidence="2 3">
    <name type="scientific">Microbacterium croceum</name>
    <dbReference type="NCBI Taxonomy" id="2851645"/>
    <lineage>
        <taxon>Bacteria</taxon>
        <taxon>Bacillati</taxon>
        <taxon>Actinomycetota</taxon>
        <taxon>Actinomycetes</taxon>
        <taxon>Micrococcales</taxon>
        <taxon>Microbacteriaceae</taxon>
        <taxon>Microbacterium</taxon>
    </lineage>
</organism>
<comment type="caution">
    <text evidence="2">The sequence shown here is derived from an EMBL/GenBank/DDBJ whole genome shotgun (WGS) entry which is preliminary data.</text>
</comment>
<dbReference type="Proteomes" id="UP001300096">
    <property type="component" value="Unassembled WGS sequence"/>
</dbReference>
<sequence length="76" mass="7565">MTFPLALIDDADADVGGGVGGVQIHVEIAPLSTPPPIDGLAGTGADLPMLLIAAGVALLIVGAILLARRVRRRSAG</sequence>
<proteinExistence type="predicted"/>
<keyword evidence="1" id="KW-1133">Transmembrane helix</keyword>
<protein>
    <submittedName>
        <fullName evidence="2">LPXTG cell wall anchor domain-containing protein</fullName>
    </submittedName>
</protein>
<keyword evidence="3" id="KW-1185">Reference proteome</keyword>
<gene>
    <name evidence="2" type="ORF">KZC51_00430</name>
</gene>
<feature type="transmembrane region" description="Helical" evidence="1">
    <location>
        <begin position="47"/>
        <end position="67"/>
    </location>
</feature>
<keyword evidence="1" id="KW-0812">Transmembrane</keyword>
<evidence type="ECO:0000256" key="1">
    <source>
        <dbReference type="SAM" id="Phobius"/>
    </source>
</evidence>
<reference evidence="2 3" key="1">
    <citation type="submission" date="2021-06" db="EMBL/GenBank/DDBJ databases">
        <title>Genome-based taxonomic framework of Microbacterium strains isolated from marine environment, the description of four new species and reclassification of four preexisting species.</title>
        <authorList>
            <person name="Lee S.D."/>
            <person name="Kim S.-M."/>
            <person name="Byeon Y.-S."/>
            <person name="Yang H.L."/>
            <person name="Kim I.S."/>
        </authorList>
    </citation>
    <scope>NUCLEOTIDE SEQUENCE [LARGE SCALE GENOMIC DNA]</scope>
    <source>
        <strain evidence="2 3">SSW1-49</strain>
    </source>
</reference>
<name>A0ABT0F974_9MICO</name>
<dbReference type="EMBL" id="JAHWXN010000001">
    <property type="protein sequence ID" value="MCK2034586.1"/>
    <property type="molecule type" value="Genomic_DNA"/>
</dbReference>